<dbReference type="InterPro" id="IPR015943">
    <property type="entry name" value="WD40/YVTN_repeat-like_dom_sf"/>
</dbReference>
<name>A0ABW4L3F1_9MICO</name>
<dbReference type="InterPro" id="IPR006311">
    <property type="entry name" value="TAT_signal"/>
</dbReference>
<dbReference type="InterPro" id="IPR011047">
    <property type="entry name" value="Quinoprotein_ADH-like_sf"/>
</dbReference>
<reference evidence="4" key="1">
    <citation type="journal article" date="2019" name="Int. J. Syst. Evol. Microbiol.">
        <title>The Global Catalogue of Microorganisms (GCM) 10K type strain sequencing project: providing services to taxonomists for standard genome sequencing and annotation.</title>
        <authorList>
            <consortium name="The Broad Institute Genomics Platform"/>
            <consortium name="The Broad Institute Genome Sequencing Center for Infectious Disease"/>
            <person name="Wu L."/>
            <person name="Ma J."/>
        </authorList>
    </citation>
    <scope>NUCLEOTIDE SEQUENCE [LARGE SCALE GENOMIC DNA]</scope>
    <source>
        <strain evidence="4">JCM 17130</strain>
    </source>
</reference>
<evidence type="ECO:0000313" key="3">
    <source>
        <dbReference type="EMBL" id="MFD1717358.1"/>
    </source>
</evidence>
<protein>
    <recommendedName>
        <fullName evidence="5">PQQ-binding-like beta-propeller repeat protein</fullName>
    </recommendedName>
</protein>
<dbReference type="Gene3D" id="2.60.120.260">
    <property type="entry name" value="Galactose-binding domain-like"/>
    <property type="match status" value="1"/>
</dbReference>
<accession>A0ABW4L3F1</accession>
<dbReference type="PROSITE" id="PS51318">
    <property type="entry name" value="TAT"/>
    <property type="match status" value="1"/>
</dbReference>
<keyword evidence="2" id="KW-0732">Signal</keyword>
<keyword evidence="4" id="KW-1185">Reference proteome</keyword>
<dbReference type="RefSeq" id="WP_388003433.1">
    <property type="nucleotide sequence ID" value="NZ_JBHUEE010000002.1"/>
</dbReference>
<evidence type="ECO:0000313" key="4">
    <source>
        <dbReference type="Proteomes" id="UP001597277"/>
    </source>
</evidence>
<evidence type="ECO:0000256" key="1">
    <source>
        <dbReference type="SAM" id="MobiDB-lite"/>
    </source>
</evidence>
<dbReference type="SUPFAM" id="SSF50998">
    <property type="entry name" value="Quinoprotein alcohol dehydrogenase-like"/>
    <property type="match status" value="1"/>
</dbReference>
<organism evidence="3 4">
    <name type="scientific">Georgenia deserti</name>
    <dbReference type="NCBI Taxonomy" id="2093781"/>
    <lineage>
        <taxon>Bacteria</taxon>
        <taxon>Bacillati</taxon>
        <taxon>Actinomycetota</taxon>
        <taxon>Actinomycetes</taxon>
        <taxon>Micrococcales</taxon>
        <taxon>Bogoriellaceae</taxon>
        <taxon>Georgenia</taxon>
    </lineage>
</organism>
<feature type="region of interest" description="Disordered" evidence="1">
    <location>
        <begin position="48"/>
        <end position="79"/>
    </location>
</feature>
<evidence type="ECO:0008006" key="5">
    <source>
        <dbReference type="Google" id="ProtNLM"/>
    </source>
</evidence>
<sequence length="855" mass="89788">MRGRRAIVTTTAVLASAGLAGVGPIAGAAPGHDPADPTIRDGDLLVSNHSFEDGTAGWTPSNGQGGPASPHCRDAGAATGTWASDGQAGLEFTGEAPCVNAGAVAEPVTAEPAETYTAFVRTDGPGQASLGLRFLDDAGDVLADEHAPRTDAGDVLEVTATAPEGASAVAVELGAHRTVRFDEALITAPLTATGDQVTKRGSFLAMAAGHDENDRAVTFSVTTGSDDDPGTLVVTDVLTGEITRTVPLPGVTGSWTLEQNPVTDEVYIGAYGAPGLYSWTPGQDEAELLGLPPIDRIGMLYGLTSAPDGTLYGGAWGEPTDGYDGAQLWRYTAADGFESFGPVLTEDANYTRAVAYEPENEALWAGTGTVPHLYGCDTDGTCTDFTDLLNEDIRSKEWVYGMTAGSGYVQVWAGDSKSFGEDYLLVLRTWRDDAGDLQAEVAHEVPGVIYNGSSPVVDGKVYYSVAGEENQPLHSLDVETGEEVVLDHAETGIFSRAWEVMDLDDPAWPGPSLVGFNSGGYLVKYNIETEALERTYVEDVPEVASGLSSAVGGADGRIWSAGYLTGGLGAYSPMRADRQVTYEVGRQAEGMISHDGAVYQGTYPNGQIASFDPRTFDGSAEPDVECTIGAEQNRPYGLAAAGQRLYYGSQAAYGHDLGAIGYLDLETGTCTTFSEEVGHYSVNTLTPAAGKIVGGTSIFFSYDGTPIEDEAGLVVLDESDRITHHDLPVRGLRAVSAVATGADGLVWAYAEGWLFGFDAETAEWVFQEEVFPGWKPGQRISGNYAAMLELDGVLYGNAGGRLFALDPAATLESGNAEVTVLLASGAGGGLTTDDYGNLYTRYQSTQLLRINPRAL</sequence>
<dbReference type="SUPFAM" id="SSF101898">
    <property type="entry name" value="NHL repeat"/>
    <property type="match status" value="1"/>
</dbReference>
<comment type="caution">
    <text evidence="3">The sequence shown here is derived from an EMBL/GenBank/DDBJ whole genome shotgun (WGS) entry which is preliminary data.</text>
</comment>
<dbReference type="Proteomes" id="UP001597277">
    <property type="component" value="Unassembled WGS sequence"/>
</dbReference>
<dbReference type="Gene3D" id="2.130.10.10">
    <property type="entry name" value="YVTN repeat-like/Quinoprotein amine dehydrogenase"/>
    <property type="match status" value="1"/>
</dbReference>
<dbReference type="EMBL" id="JBHUEE010000002">
    <property type="protein sequence ID" value="MFD1717358.1"/>
    <property type="molecule type" value="Genomic_DNA"/>
</dbReference>
<gene>
    <name evidence="3" type="ORF">ACFSE6_05905</name>
</gene>
<feature type="signal peptide" evidence="2">
    <location>
        <begin position="1"/>
        <end position="28"/>
    </location>
</feature>
<evidence type="ECO:0000256" key="2">
    <source>
        <dbReference type="SAM" id="SignalP"/>
    </source>
</evidence>
<feature type="chain" id="PRO_5046126087" description="PQQ-binding-like beta-propeller repeat protein" evidence="2">
    <location>
        <begin position="29"/>
        <end position="855"/>
    </location>
</feature>
<proteinExistence type="predicted"/>